<reference evidence="2 3" key="1">
    <citation type="submission" date="2018-04" db="EMBL/GenBank/DDBJ databases">
        <title>Genomic Encyclopedia of Type Strains, Phase III (KMG-III): the genomes of soil and plant-associated and newly described type strains.</title>
        <authorList>
            <person name="Whitman W."/>
        </authorList>
    </citation>
    <scope>NUCLEOTIDE SEQUENCE [LARGE SCALE GENOMIC DNA]</scope>
    <source>
        <strain evidence="2 3">NW12</strain>
    </source>
</reference>
<comment type="caution">
    <text evidence="2">The sequence shown here is derived from an EMBL/GenBank/DDBJ whole genome shotgun (WGS) entry which is preliminary data.</text>
</comment>
<organism evidence="2 3">
    <name type="scientific">Sphingomonas aerolata</name>
    <dbReference type="NCBI Taxonomy" id="185951"/>
    <lineage>
        <taxon>Bacteria</taxon>
        <taxon>Pseudomonadati</taxon>
        <taxon>Pseudomonadota</taxon>
        <taxon>Alphaproteobacteria</taxon>
        <taxon>Sphingomonadales</taxon>
        <taxon>Sphingomonadaceae</taxon>
        <taxon>Sphingomonas</taxon>
    </lineage>
</organism>
<sequence length="108" mass="11072">MRFMGITIVAAGVLALACGGPASAGAKKTSSYAVKVDGKGFQVNLYADGSVKVIVGGMVGPAPSFGLRDRMRRAVAEATKCEITDDFWLDGKLVGKLTCPPGVVPAGR</sequence>
<dbReference type="RefSeq" id="WP_107933675.1">
    <property type="nucleotide sequence ID" value="NZ_PZZN01000003.1"/>
</dbReference>
<feature type="signal peptide" evidence="1">
    <location>
        <begin position="1"/>
        <end position="24"/>
    </location>
</feature>
<feature type="chain" id="PRO_5015606851" evidence="1">
    <location>
        <begin position="25"/>
        <end position="108"/>
    </location>
</feature>
<protein>
    <submittedName>
        <fullName evidence="2">Uncharacterized protein</fullName>
    </submittedName>
</protein>
<evidence type="ECO:0000313" key="2">
    <source>
        <dbReference type="EMBL" id="PTM44842.1"/>
    </source>
</evidence>
<accession>A0A2T4YN50</accession>
<dbReference type="AlphaFoldDB" id="A0A2T4YN50"/>
<evidence type="ECO:0000256" key="1">
    <source>
        <dbReference type="SAM" id="SignalP"/>
    </source>
</evidence>
<keyword evidence="3" id="KW-1185">Reference proteome</keyword>
<name>A0A2T4YN50_9SPHN</name>
<gene>
    <name evidence="2" type="ORF">C8J24_3054</name>
</gene>
<dbReference type="EMBL" id="PZZN01000003">
    <property type="protein sequence ID" value="PTM44842.1"/>
    <property type="molecule type" value="Genomic_DNA"/>
</dbReference>
<proteinExistence type="predicted"/>
<dbReference type="PROSITE" id="PS51257">
    <property type="entry name" value="PROKAR_LIPOPROTEIN"/>
    <property type="match status" value="1"/>
</dbReference>
<dbReference type="Proteomes" id="UP000240996">
    <property type="component" value="Unassembled WGS sequence"/>
</dbReference>
<keyword evidence="1" id="KW-0732">Signal</keyword>
<evidence type="ECO:0000313" key="3">
    <source>
        <dbReference type="Proteomes" id="UP000240996"/>
    </source>
</evidence>